<name>A0AAN7Z8F5_9PEZI</name>
<evidence type="ECO:0000313" key="2">
    <source>
        <dbReference type="EMBL" id="KAK5632842.1"/>
    </source>
</evidence>
<feature type="transmembrane region" description="Helical" evidence="1">
    <location>
        <begin position="12"/>
        <end position="36"/>
    </location>
</feature>
<protein>
    <submittedName>
        <fullName evidence="2">Uncharacterized protein</fullName>
    </submittedName>
</protein>
<evidence type="ECO:0000256" key="1">
    <source>
        <dbReference type="SAM" id="Phobius"/>
    </source>
</evidence>
<keyword evidence="1" id="KW-0812">Transmembrane</keyword>
<organism evidence="2 3">
    <name type="scientific">Xylaria bambusicola</name>
    <dbReference type="NCBI Taxonomy" id="326684"/>
    <lineage>
        <taxon>Eukaryota</taxon>
        <taxon>Fungi</taxon>
        <taxon>Dikarya</taxon>
        <taxon>Ascomycota</taxon>
        <taxon>Pezizomycotina</taxon>
        <taxon>Sordariomycetes</taxon>
        <taxon>Xylariomycetidae</taxon>
        <taxon>Xylariales</taxon>
        <taxon>Xylariaceae</taxon>
        <taxon>Xylaria</taxon>
    </lineage>
</organism>
<evidence type="ECO:0000313" key="3">
    <source>
        <dbReference type="Proteomes" id="UP001305414"/>
    </source>
</evidence>
<keyword evidence="1" id="KW-0472">Membrane</keyword>
<keyword evidence="1" id="KW-1133">Transmembrane helix</keyword>
<keyword evidence="3" id="KW-1185">Reference proteome</keyword>
<dbReference type="EMBL" id="JAWHQM010000027">
    <property type="protein sequence ID" value="KAK5632842.1"/>
    <property type="molecule type" value="Genomic_DNA"/>
</dbReference>
<dbReference type="AlphaFoldDB" id="A0AAN7Z8F5"/>
<reference evidence="2 3" key="1">
    <citation type="submission" date="2023-10" db="EMBL/GenBank/DDBJ databases">
        <title>Draft genome sequence of Xylaria bambusicola isolate GMP-LS, the root and basal stem rot pathogen of sugarcane in Indonesia.</title>
        <authorList>
            <person name="Selvaraj P."/>
            <person name="Muralishankar V."/>
            <person name="Muruganantham S."/>
            <person name="Sp S."/>
            <person name="Haryani S."/>
            <person name="Lau K.J.X."/>
            <person name="Naqvi N.I."/>
        </authorList>
    </citation>
    <scope>NUCLEOTIDE SEQUENCE [LARGE SCALE GENOMIC DNA]</scope>
    <source>
        <strain evidence="2">GMP-LS</strain>
    </source>
</reference>
<gene>
    <name evidence="2" type="ORF">RRF57_008555</name>
</gene>
<proteinExistence type="predicted"/>
<comment type="caution">
    <text evidence="2">The sequence shown here is derived from an EMBL/GenBank/DDBJ whole genome shotgun (WGS) entry which is preliminary data.</text>
</comment>
<accession>A0AAN7Z8F5</accession>
<sequence>MTVQLPSSAAVTFSWGAFGITTTHIFHVVSSIAVWFERAVRKFSGACRKMLVPVNVLPVALDGFMV</sequence>
<dbReference type="Proteomes" id="UP001305414">
    <property type="component" value="Unassembled WGS sequence"/>
</dbReference>